<accession>A0ABV4BC40</accession>
<proteinExistence type="predicted"/>
<evidence type="ECO:0000313" key="2">
    <source>
        <dbReference type="Proteomes" id="UP001564408"/>
    </source>
</evidence>
<dbReference type="Pfam" id="PF02585">
    <property type="entry name" value="PIG-L"/>
    <property type="match status" value="1"/>
</dbReference>
<organism evidence="1 2">
    <name type="scientific">Thioalkalicoccus limnaeus</name>
    <dbReference type="NCBI Taxonomy" id="120681"/>
    <lineage>
        <taxon>Bacteria</taxon>
        <taxon>Pseudomonadati</taxon>
        <taxon>Pseudomonadota</taxon>
        <taxon>Gammaproteobacteria</taxon>
        <taxon>Chromatiales</taxon>
        <taxon>Chromatiaceae</taxon>
        <taxon>Thioalkalicoccus</taxon>
    </lineage>
</organism>
<name>A0ABV4BC40_9GAMM</name>
<dbReference type="SUPFAM" id="SSF102588">
    <property type="entry name" value="LmbE-like"/>
    <property type="match status" value="1"/>
</dbReference>
<protein>
    <submittedName>
        <fullName evidence="1">PIG-L deacetylase family protein</fullName>
    </submittedName>
</protein>
<dbReference type="Proteomes" id="UP001564408">
    <property type="component" value="Unassembled WGS sequence"/>
</dbReference>
<dbReference type="InterPro" id="IPR024078">
    <property type="entry name" value="LmbE-like_dom_sf"/>
</dbReference>
<keyword evidence="2" id="KW-1185">Reference proteome</keyword>
<sequence>MRKVPLFSGEGPTQLLCIGAHSDDIEIGCGGTIIRILEEYKELRVVWVVLSANEERRAEAEVSAGRFLQRAKETRILVAGFRDGYFPYIGAEIKAYFDWLKGEVSPDLIFTHFRSDLHQDHRIASELTWNSFRDHLIFEYEIPKYDGGLSSPNVLVELKAEYCREKVRHLLDCFPSQRGKAWFSEETFLAIMRLRGMEANASSNYAEGFYSRKLVV</sequence>
<comment type="caution">
    <text evidence="1">The sequence shown here is derived from an EMBL/GenBank/DDBJ whole genome shotgun (WGS) entry which is preliminary data.</text>
</comment>
<gene>
    <name evidence="1" type="ORF">ABC977_06535</name>
</gene>
<dbReference type="InterPro" id="IPR003737">
    <property type="entry name" value="GlcNAc_PI_deacetylase-related"/>
</dbReference>
<dbReference type="RefSeq" id="WP_369666437.1">
    <property type="nucleotide sequence ID" value="NZ_JBDKXB010000005.1"/>
</dbReference>
<reference evidence="1 2" key="1">
    <citation type="submission" date="2024-05" db="EMBL/GenBank/DDBJ databases">
        <title>Genome Sequence and Characterization of the New Strain Purple Sulfur Bacterium of Genus Thioalkalicoccus.</title>
        <authorList>
            <person name="Bryantseva I.A."/>
            <person name="Kyndt J.A."/>
            <person name="Imhoff J.F."/>
        </authorList>
    </citation>
    <scope>NUCLEOTIDE SEQUENCE [LARGE SCALE GENOMIC DNA]</scope>
    <source>
        <strain evidence="1 2">Um2</strain>
    </source>
</reference>
<dbReference type="Gene3D" id="3.40.50.10320">
    <property type="entry name" value="LmbE-like"/>
    <property type="match status" value="1"/>
</dbReference>
<evidence type="ECO:0000313" key="1">
    <source>
        <dbReference type="EMBL" id="MEY6432066.1"/>
    </source>
</evidence>
<dbReference type="EMBL" id="JBDKXB010000005">
    <property type="protein sequence ID" value="MEY6432066.1"/>
    <property type="molecule type" value="Genomic_DNA"/>
</dbReference>